<evidence type="ECO:0000256" key="2">
    <source>
        <dbReference type="ARBA" id="ARBA00005065"/>
    </source>
</evidence>
<gene>
    <name evidence="11" type="primary">nadA</name>
    <name evidence="11" type="ORF">F1737_11020</name>
</gene>
<reference evidence="11 12" key="1">
    <citation type="submission" date="2019-09" db="EMBL/GenBank/DDBJ databases">
        <title>The complete genome of Methanoplanus sp. FWC-SCC4.</title>
        <authorList>
            <person name="Chen S.-C."/>
            <person name="Zhou Y.-Z."/>
            <person name="Lai M.-C."/>
        </authorList>
    </citation>
    <scope>NUCLEOTIDE SEQUENCE [LARGE SCALE GENOMIC DNA]</scope>
    <source>
        <strain evidence="11 12">FWC-SCC4</strain>
    </source>
</reference>
<dbReference type="GeneID" id="85230707"/>
<evidence type="ECO:0000256" key="9">
    <source>
        <dbReference type="ARBA" id="ARBA00023014"/>
    </source>
</evidence>
<sequence>MTLTEEILRLKKEKNAVILAHNYQPEEIQRLADYTGDSLELAIRAKDAKEDIIVFCGVLFMAETAKILNPGKKVILPVKEAGCPLADYLTPEMVIDARKKYPGAQVVLYVNSSAESKAEADITCTSANAVSVVASLESDTILFGPDSNLASWVQEQIPDKKIIPLPKGGHCPVHQAFTEEMAEKFRGEGYMTVCHPECPKAVRDRCDLVASTGGMVKNAFKSDKWIVLTEKDMVYRLKTEFPLKEFKGFETAVCEDMKLITPKILKKALLDEKPEITLPEDIMKRAGKAIEKMIALSR</sequence>
<dbReference type="NCBIfam" id="NF006878">
    <property type="entry name" value="PRK09375.1-2"/>
    <property type="match status" value="1"/>
</dbReference>
<evidence type="ECO:0000256" key="3">
    <source>
        <dbReference type="ARBA" id="ARBA00012669"/>
    </source>
</evidence>
<comment type="cofactor">
    <cofactor evidence="1">
        <name>[4Fe-4S] cluster</name>
        <dbReference type="ChEBI" id="CHEBI:49883"/>
    </cofactor>
</comment>
<dbReference type="AlphaFoldDB" id="A0AA97I3Y6"/>
<proteinExistence type="predicted"/>
<dbReference type="GO" id="GO:0051539">
    <property type="term" value="F:4 iron, 4 sulfur cluster binding"/>
    <property type="evidence" value="ECO:0007669"/>
    <property type="project" value="UniProtKB-KW"/>
</dbReference>
<name>A0AA97I3Y6_9EURY</name>
<dbReference type="PANTHER" id="PTHR30573:SF0">
    <property type="entry name" value="QUINOLINATE SYNTHASE, CHLOROPLASTIC"/>
    <property type="match status" value="1"/>
</dbReference>
<dbReference type="Pfam" id="PF02445">
    <property type="entry name" value="NadA"/>
    <property type="match status" value="1"/>
</dbReference>
<keyword evidence="7" id="KW-0479">Metal-binding</keyword>
<dbReference type="GO" id="GO:0046872">
    <property type="term" value="F:metal ion binding"/>
    <property type="evidence" value="ECO:0007669"/>
    <property type="project" value="UniProtKB-KW"/>
</dbReference>
<accession>A0AA97I3Y6</accession>
<keyword evidence="5" id="KW-0662">Pyridine nucleotide biosynthesis</keyword>
<dbReference type="GO" id="GO:0008987">
    <property type="term" value="F:quinolinate synthetase A activity"/>
    <property type="evidence" value="ECO:0007669"/>
    <property type="project" value="UniProtKB-UniRule"/>
</dbReference>
<dbReference type="Proteomes" id="UP001301797">
    <property type="component" value="Chromosome"/>
</dbReference>
<comment type="pathway">
    <text evidence="2">Cofactor biosynthesis; NAD(+) biosynthesis; quinolinate from iminoaspartate: step 1/1.</text>
</comment>
<evidence type="ECO:0000256" key="7">
    <source>
        <dbReference type="ARBA" id="ARBA00022723"/>
    </source>
</evidence>
<evidence type="ECO:0000256" key="10">
    <source>
        <dbReference type="NCBIfam" id="TIGR00550"/>
    </source>
</evidence>
<dbReference type="EMBL" id="CP043875">
    <property type="protein sequence ID" value="WOF17173.1"/>
    <property type="molecule type" value="Genomic_DNA"/>
</dbReference>
<keyword evidence="6" id="KW-0808">Transferase</keyword>
<dbReference type="RefSeq" id="WP_317136631.1">
    <property type="nucleotide sequence ID" value="NZ_CP043875.1"/>
</dbReference>
<dbReference type="SUPFAM" id="SSF142754">
    <property type="entry name" value="NadA-like"/>
    <property type="match status" value="1"/>
</dbReference>
<keyword evidence="9" id="KW-0411">Iron-sulfur</keyword>
<keyword evidence="8" id="KW-0408">Iron</keyword>
<protein>
    <recommendedName>
        <fullName evidence="3 10">Quinolinate synthase</fullName>
        <ecNumber evidence="3 10">2.5.1.72</ecNumber>
    </recommendedName>
</protein>
<keyword evidence="12" id="KW-1185">Reference proteome</keyword>
<evidence type="ECO:0000256" key="4">
    <source>
        <dbReference type="ARBA" id="ARBA00022485"/>
    </source>
</evidence>
<evidence type="ECO:0000313" key="12">
    <source>
        <dbReference type="Proteomes" id="UP001301797"/>
    </source>
</evidence>
<organism evidence="11 12">
    <name type="scientific">Methanochimaera problematica</name>
    <dbReference type="NCBI Taxonomy" id="2609417"/>
    <lineage>
        <taxon>Archaea</taxon>
        <taxon>Methanobacteriati</taxon>
        <taxon>Methanobacteriota</taxon>
        <taxon>Stenosarchaea group</taxon>
        <taxon>Methanomicrobia</taxon>
        <taxon>Methanomicrobiales</taxon>
        <taxon>Methanomicrobiaceae</taxon>
        <taxon>Methanochimaera</taxon>
    </lineage>
</organism>
<keyword evidence="4" id="KW-0004">4Fe-4S</keyword>
<dbReference type="InterPro" id="IPR003473">
    <property type="entry name" value="NadA"/>
</dbReference>
<evidence type="ECO:0000256" key="8">
    <source>
        <dbReference type="ARBA" id="ARBA00023004"/>
    </source>
</evidence>
<dbReference type="NCBIfam" id="TIGR00550">
    <property type="entry name" value="nadA"/>
    <property type="match status" value="1"/>
</dbReference>
<evidence type="ECO:0000256" key="1">
    <source>
        <dbReference type="ARBA" id="ARBA00001966"/>
    </source>
</evidence>
<dbReference type="PANTHER" id="PTHR30573">
    <property type="entry name" value="QUINOLINATE SYNTHETASE A"/>
    <property type="match status" value="1"/>
</dbReference>
<dbReference type="KEGG" id="mefw:F1737_11020"/>
<dbReference type="EC" id="2.5.1.72" evidence="3 10"/>
<evidence type="ECO:0000256" key="6">
    <source>
        <dbReference type="ARBA" id="ARBA00022679"/>
    </source>
</evidence>
<dbReference type="GO" id="GO:0034628">
    <property type="term" value="P:'de novo' NAD+ biosynthetic process from L-aspartate"/>
    <property type="evidence" value="ECO:0007669"/>
    <property type="project" value="TreeGrafter"/>
</dbReference>
<evidence type="ECO:0000256" key="5">
    <source>
        <dbReference type="ARBA" id="ARBA00022642"/>
    </source>
</evidence>
<dbReference type="InterPro" id="IPR036094">
    <property type="entry name" value="NadA_sf"/>
</dbReference>
<dbReference type="Gene3D" id="3.40.50.10800">
    <property type="entry name" value="NadA-like"/>
    <property type="match status" value="3"/>
</dbReference>
<evidence type="ECO:0000313" key="11">
    <source>
        <dbReference type="EMBL" id="WOF17173.1"/>
    </source>
</evidence>